<comment type="caution">
    <text evidence="1">The sequence shown here is derived from an EMBL/GenBank/DDBJ whole genome shotgun (WGS) entry which is preliminary data.</text>
</comment>
<evidence type="ECO:0000313" key="1">
    <source>
        <dbReference type="EMBL" id="MBB3096313.1"/>
    </source>
</evidence>
<gene>
    <name evidence="1" type="ORF">FHR83_003983</name>
</gene>
<reference evidence="1 2" key="1">
    <citation type="submission" date="2020-08" db="EMBL/GenBank/DDBJ databases">
        <title>Genomic Encyclopedia of Type Strains, Phase III (KMG-III): the genomes of soil and plant-associated and newly described type strains.</title>
        <authorList>
            <person name="Whitman W."/>
        </authorList>
    </citation>
    <scope>NUCLEOTIDE SEQUENCE [LARGE SCALE GENOMIC DNA]</scope>
    <source>
        <strain evidence="1 2">CECT 3287</strain>
    </source>
</reference>
<dbReference type="Proteomes" id="UP000590749">
    <property type="component" value="Unassembled WGS sequence"/>
</dbReference>
<protein>
    <submittedName>
        <fullName evidence="1">Uncharacterized protein</fullName>
    </submittedName>
</protein>
<dbReference type="AlphaFoldDB" id="A0A7W5AHC2"/>
<name>A0A7W5AHC2_9ACTN</name>
<accession>A0A7W5AHC2</accession>
<dbReference type="EMBL" id="JACHXF010000008">
    <property type="protein sequence ID" value="MBB3096313.1"/>
    <property type="molecule type" value="Genomic_DNA"/>
</dbReference>
<sequence length="72" mass="7760">MGYGSVDLVGRRRFADLLTPGSRLYHETHCVPLLRLRNQVKGIAAEMRAGDGAVFPVLVTSVVKTGATAYPC</sequence>
<organism evidence="1 2">
    <name type="scientific">Actinoplanes campanulatus</name>
    <dbReference type="NCBI Taxonomy" id="113559"/>
    <lineage>
        <taxon>Bacteria</taxon>
        <taxon>Bacillati</taxon>
        <taxon>Actinomycetota</taxon>
        <taxon>Actinomycetes</taxon>
        <taxon>Micromonosporales</taxon>
        <taxon>Micromonosporaceae</taxon>
        <taxon>Actinoplanes</taxon>
    </lineage>
</organism>
<proteinExistence type="predicted"/>
<evidence type="ECO:0000313" key="2">
    <source>
        <dbReference type="Proteomes" id="UP000590749"/>
    </source>
</evidence>
<keyword evidence="2" id="KW-1185">Reference proteome</keyword>